<reference evidence="2 3" key="1">
    <citation type="submission" date="2020-08" db="EMBL/GenBank/DDBJ databases">
        <title>Studying the diversity of plant-associated saprophytic bacteria and their role in host health and plant-pathogen interactions.</title>
        <authorList>
            <person name="Potnis N."/>
        </authorList>
    </citation>
    <scope>NUCLEOTIDE SEQUENCE [LARGE SCALE GENOMIC DNA]</scope>
    <source>
        <strain evidence="2 3">CFBP 7922</strain>
    </source>
</reference>
<dbReference type="AlphaFoldDB" id="A0AAW3U776"/>
<sequence>MIGVGVAEHDGIQPAYAKRAQRRQHDALAGIKPVAHRRTGIE</sequence>
<protein>
    <submittedName>
        <fullName evidence="2">Uncharacterized protein</fullName>
    </submittedName>
</protein>
<name>A0AAW3U776_XANEU</name>
<evidence type="ECO:0000256" key="1">
    <source>
        <dbReference type="SAM" id="MobiDB-lite"/>
    </source>
</evidence>
<dbReference type="EMBL" id="JACHNL010000006">
    <property type="protein sequence ID" value="MBB4724661.1"/>
    <property type="molecule type" value="Genomic_DNA"/>
</dbReference>
<proteinExistence type="predicted"/>
<evidence type="ECO:0000313" key="2">
    <source>
        <dbReference type="EMBL" id="MBB4724661.1"/>
    </source>
</evidence>
<evidence type="ECO:0000313" key="3">
    <source>
        <dbReference type="Proteomes" id="UP000576603"/>
    </source>
</evidence>
<gene>
    <name evidence="2" type="ORF">FHY32_003030</name>
</gene>
<dbReference type="Proteomes" id="UP000576603">
    <property type="component" value="Unassembled WGS sequence"/>
</dbReference>
<feature type="region of interest" description="Disordered" evidence="1">
    <location>
        <begin position="20"/>
        <end position="42"/>
    </location>
</feature>
<comment type="caution">
    <text evidence="2">The sequence shown here is derived from an EMBL/GenBank/DDBJ whole genome shotgun (WGS) entry which is preliminary data.</text>
</comment>
<organism evidence="2 3">
    <name type="scientific">Xanthomonas euvesicatoria</name>
    <dbReference type="NCBI Taxonomy" id="456327"/>
    <lineage>
        <taxon>Bacteria</taxon>
        <taxon>Pseudomonadati</taxon>
        <taxon>Pseudomonadota</taxon>
        <taxon>Gammaproteobacteria</taxon>
        <taxon>Lysobacterales</taxon>
        <taxon>Lysobacteraceae</taxon>
        <taxon>Xanthomonas</taxon>
    </lineage>
</organism>
<accession>A0AAW3U776</accession>